<keyword evidence="2" id="KW-1185">Reference proteome</keyword>
<sequence length="156" mass="18097">MNDKAERRWRLEQLLHKQRSKQKNEYSVLFKECLESLGENTIILSEGESAKVYNALQNQFPFSPWARIDWDQVSTKTTADDVDEIVSTLNKMDQHVKDSVFILWSGSGHPVLQVELHKVIHSIDDVLAVDFDTYIFRPSKFVIEFYHEGEVTIGLV</sequence>
<dbReference type="RefSeq" id="WP_122922718.1">
    <property type="nucleotide sequence ID" value="NZ_JARMEQ010000016.1"/>
</dbReference>
<dbReference type="PROSITE" id="PS00307">
    <property type="entry name" value="LECTIN_LEGUME_BETA"/>
    <property type="match status" value="1"/>
</dbReference>
<dbReference type="Proteomes" id="UP000269573">
    <property type="component" value="Unassembled WGS sequence"/>
</dbReference>
<name>A0A3M8DNR5_9BACL</name>
<reference evidence="1 2" key="1">
    <citation type="submission" date="2018-10" db="EMBL/GenBank/DDBJ databases">
        <title>Phylogenomics of Brevibacillus.</title>
        <authorList>
            <person name="Dunlap C."/>
        </authorList>
    </citation>
    <scope>NUCLEOTIDE SEQUENCE [LARGE SCALE GENOMIC DNA]</scope>
    <source>
        <strain evidence="1 2">JCM 15774</strain>
    </source>
</reference>
<comment type="caution">
    <text evidence="1">The sequence shown here is derived from an EMBL/GenBank/DDBJ whole genome shotgun (WGS) entry which is preliminary data.</text>
</comment>
<evidence type="ECO:0000313" key="2">
    <source>
        <dbReference type="Proteomes" id="UP000269573"/>
    </source>
</evidence>
<gene>
    <name evidence="1" type="ORF">EDM59_05750</name>
</gene>
<dbReference type="InterPro" id="IPR019825">
    <property type="entry name" value="Lectin_legB_Mn/Ca_BS"/>
</dbReference>
<evidence type="ECO:0000313" key="1">
    <source>
        <dbReference type="EMBL" id="RNB88617.1"/>
    </source>
</evidence>
<dbReference type="Pfam" id="PF24172">
    <property type="entry name" value="CdiI_ImmP"/>
    <property type="match status" value="1"/>
</dbReference>
<dbReference type="InterPro" id="IPR049585">
    <property type="entry name" value="CdiI_EcoliA0-like"/>
</dbReference>
<dbReference type="CDD" id="cd20693">
    <property type="entry name" value="CdiI_EcoliA0-like"/>
    <property type="match status" value="1"/>
</dbReference>
<dbReference type="AlphaFoldDB" id="A0A3M8DNR5"/>
<dbReference type="EMBL" id="RHHU01000003">
    <property type="protein sequence ID" value="RNB88617.1"/>
    <property type="molecule type" value="Genomic_DNA"/>
</dbReference>
<proteinExistence type="predicted"/>
<organism evidence="1 2">
    <name type="scientific">Brevibacillus nitrificans</name>
    <dbReference type="NCBI Taxonomy" id="651560"/>
    <lineage>
        <taxon>Bacteria</taxon>
        <taxon>Bacillati</taxon>
        <taxon>Bacillota</taxon>
        <taxon>Bacilli</taxon>
        <taxon>Bacillales</taxon>
        <taxon>Paenibacillaceae</taxon>
        <taxon>Brevibacillus</taxon>
    </lineage>
</organism>
<accession>A0A3M8DNR5</accession>
<protein>
    <submittedName>
        <fullName evidence="1">Uncharacterized protein</fullName>
    </submittedName>
</protein>